<dbReference type="InterPro" id="IPR019949">
    <property type="entry name" value="CmoO-like"/>
</dbReference>
<evidence type="ECO:0000259" key="2">
    <source>
        <dbReference type="Pfam" id="PF00296"/>
    </source>
</evidence>
<feature type="domain" description="Luciferase-like" evidence="2">
    <location>
        <begin position="48"/>
        <end position="321"/>
    </location>
</feature>
<dbReference type="NCBIfam" id="TIGR03558">
    <property type="entry name" value="oxido_grp_1"/>
    <property type="match status" value="1"/>
</dbReference>
<dbReference type="PANTHER" id="PTHR30137">
    <property type="entry name" value="LUCIFERASE-LIKE MONOOXYGENASE"/>
    <property type="match status" value="1"/>
</dbReference>
<dbReference type="PANTHER" id="PTHR30137:SF6">
    <property type="entry name" value="LUCIFERASE-LIKE MONOOXYGENASE"/>
    <property type="match status" value="1"/>
</dbReference>
<evidence type="ECO:0000256" key="1">
    <source>
        <dbReference type="ARBA" id="ARBA00007789"/>
    </source>
</evidence>
<dbReference type="SUPFAM" id="SSF51679">
    <property type="entry name" value="Bacterial luciferase-like"/>
    <property type="match status" value="1"/>
</dbReference>
<reference evidence="3 4" key="1">
    <citation type="submission" date="2017-09" db="EMBL/GenBank/DDBJ databases">
        <title>Bacterial strain isolated from the female urinary microbiota.</title>
        <authorList>
            <person name="Thomas-White K."/>
            <person name="Kumar N."/>
            <person name="Forster S."/>
            <person name="Putonti C."/>
            <person name="Lawley T."/>
            <person name="Wolfe A.J."/>
        </authorList>
    </citation>
    <scope>NUCLEOTIDE SEQUENCE [LARGE SCALE GENOMIC DNA]</scope>
    <source>
        <strain evidence="3 4">UMB0852</strain>
    </source>
</reference>
<name>A0A2N6SPA4_9LACT</name>
<dbReference type="GO" id="GO:0005829">
    <property type="term" value="C:cytosol"/>
    <property type="evidence" value="ECO:0007669"/>
    <property type="project" value="TreeGrafter"/>
</dbReference>
<sequence length="357" mass="39680">MQNLFASLFLLLSISNKKTLEILLKERKGDRVQVSILNLVPRFEGEEVKDAIDQATRIAQLAEELGYDRYWVAEHHNFKGIASSASELVVQHLLSHTNTIRIGAGGVMLPNHLPIQVAERYGTLECLYPGRVDLGLGRAPETDHMVAQVLRHDNDASASGFLKTVEEIRDFLGSSEDGQVVAYPGEDTNVPLYILGSSTSSAYVAAKLGLPYSFATHFAPDLAKEAIEIYRENFTPSKQQKEPYLILGLIVTLAETLEKAQQLHQMNQLAHVNLVRGPRDQLLNANPQTLDHLGSAEKIIVKTAAGMNLVGTKESVQSKWQAFKKEYQPDEIIAVSYLSQMDDIKTSYRLLKELVQS</sequence>
<dbReference type="STRING" id="84521.SAMN04487994_102821"/>
<organism evidence="3 4">
    <name type="scientific">Dolosicoccus paucivorans</name>
    <dbReference type="NCBI Taxonomy" id="84521"/>
    <lineage>
        <taxon>Bacteria</taxon>
        <taxon>Bacillati</taxon>
        <taxon>Bacillota</taxon>
        <taxon>Bacilli</taxon>
        <taxon>Lactobacillales</taxon>
        <taxon>Aerococcaceae</taxon>
        <taxon>Dolosicoccus</taxon>
    </lineage>
</organism>
<dbReference type="Pfam" id="PF00296">
    <property type="entry name" value="Bac_luciferase"/>
    <property type="match status" value="1"/>
</dbReference>
<dbReference type="Gene3D" id="3.20.20.30">
    <property type="entry name" value="Luciferase-like domain"/>
    <property type="match status" value="1"/>
</dbReference>
<accession>A0A2N6SPA4</accession>
<dbReference type="InterPro" id="IPR036661">
    <property type="entry name" value="Luciferase-like_sf"/>
</dbReference>
<comment type="similarity">
    <text evidence="1">To bacterial alkanal monooxygenase alpha and beta chains.</text>
</comment>
<dbReference type="GO" id="GO:0016705">
    <property type="term" value="F:oxidoreductase activity, acting on paired donors, with incorporation or reduction of molecular oxygen"/>
    <property type="evidence" value="ECO:0007669"/>
    <property type="project" value="InterPro"/>
</dbReference>
<proteinExistence type="predicted"/>
<gene>
    <name evidence="3" type="ORF">CJ205_01660</name>
</gene>
<protein>
    <submittedName>
        <fullName evidence="3">LLM class flavin-dependent oxidoreductase</fullName>
    </submittedName>
</protein>
<keyword evidence="4" id="KW-1185">Reference proteome</keyword>
<dbReference type="OrthoDB" id="9780518at2"/>
<dbReference type="Proteomes" id="UP000235682">
    <property type="component" value="Unassembled WGS sequence"/>
</dbReference>
<dbReference type="InterPro" id="IPR050766">
    <property type="entry name" value="Bact_Lucif_Oxidored"/>
</dbReference>
<dbReference type="InterPro" id="IPR011251">
    <property type="entry name" value="Luciferase-like_dom"/>
</dbReference>
<evidence type="ECO:0000313" key="3">
    <source>
        <dbReference type="EMBL" id="PMC58901.1"/>
    </source>
</evidence>
<dbReference type="AlphaFoldDB" id="A0A2N6SPA4"/>
<dbReference type="EMBL" id="PNHE01000004">
    <property type="protein sequence ID" value="PMC58901.1"/>
    <property type="molecule type" value="Genomic_DNA"/>
</dbReference>
<evidence type="ECO:0000313" key="4">
    <source>
        <dbReference type="Proteomes" id="UP000235682"/>
    </source>
</evidence>
<comment type="caution">
    <text evidence="3">The sequence shown here is derived from an EMBL/GenBank/DDBJ whole genome shotgun (WGS) entry which is preliminary data.</text>
</comment>